<comment type="caution">
    <text evidence="8">The sequence shown here is derived from an EMBL/GenBank/DDBJ whole genome shotgun (WGS) entry which is preliminary data.</text>
</comment>
<evidence type="ECO:0000256" key="3">
    <source>
        <dbReference type="ARBA" id="ARBA00022679"/>
    </source>
</evidence>
<keyword evidence="6" id="KW-0175">Coiled coil</keyword>
<feature type="coiled-coil region" evidence="6">
    <location>
        <begin position="314"/>
        <end position="344"/>
    </location>
</feature>
<keyword evidence="4" id="KW-0548">Nucleotidyltransferase</keyword>
<evidence type="ECO:0000256" key="5">
    <source>
        <dbReference type="ARBA" id="ARBA00023125"/>
    </source>
</evidence>
<dbReference type="GO" id="GO:0016757">
    <property type="term" value="F:glycosyltransferase activity"/>
    <property type="evidence" value="ECO:0007669"/>
    <property type="project" value="UniProtKB-KW"/>
</dbReference>
<evidence type="ECO:0000259" key="7">
    <source>
        <dbReference type="PROSITE" id="PS52018"/>
    </source>
</evidence>
<keyword evidence="2" id="KW-0328">Glycosyltransferase</keyword>
<name>A0A150IH36_9EURY</name>
<evidence type="ECO:0000313" key="9">
    <source>
        <dbReference type="Proteomes" id="UP000092401"/>
    </source>
</evidence>
<dbReference type="Proteomes" id="UP000092401">
    <property type="component" value="Unassembled WGS sequence"/>
</dbReference>
<feature type="domain" description="DarT" evidence="7">
    <location>
        <begin position="354"/>
        <end position="508"/>
    </location>
</feature>
<dbReference type="InterPro" id="IPR029494">
    <property type="entry name" value="DarT"/>
</dbReference>
<dbReference type="PROSITE" id="PS52018">
    <property type="entry name" value="DART"/>
    <property type="match status" value="1"/>
</dbReference>
<evidence type="ECO:0000313" key="8">
    <source>
        <dbReference type="EMBL" id="KYC44291.1"/>
    </source>
</evidence>
<protein>
    <recommendedName>
        <fullName evidence="7">DarT domain-containing protein</fullName>
    </recommendedName>
</protein>
<evidence type="ECO:0000256" key="4">
    <source>
        <dbReference type="ARBA" id="ARBA00022695"/>
    </source>
</evidence>
<keyword evidence="1" id="KW-1277">Toxin-antitoxin system</keyword>
<dbReference type="GO" id="GO:0016779">
    <property type="term" value="F:nucleotidyltransferase activity"/>
    <property type="evidence" value="ECO:0007669"/>
    <property type="project" value="UniProtKB-KW"/>
</dbReference>
<proteinExistence type="predicted"/>
<sequence length="508" mass="60653">MPTLNRPSMSIFSKIRNRIVHIFINLIGEKKEYITYSDIEDDIAEISKQQLSERKSVIEKNENSFINDLSENQIELIEKKSKILDIRNSQNDFEKFKEINYEIERLETNIILQSKIKFTPTKIDNELINLLSAQLIEEKFDRKILEIKSDKRLKFEEERKTDIEKIRILKNDILKFSLTKIHQKREEEKKEKERIERERIINEQFKIHIENSQKHLTLNNYEQAQQELLNAIKIKPEKEKELIGLITEIGTKKQEFNKRLAQFNVIFNNAEDSFHSGYLEQVEQAIFLYRKALKLNIDNLKCERRISDVNYKIQRLKELEVERIKKEKEEKERKEKYKDDAEAIMNYFKQNGIYKFYHYTDTRNINSILQNSGLYSLNEMEKKHIDFTQGSETREEPDYVRMSYTKNHPLMYVSKNSGRIINAKVLEVDIEIAGLRKTKFTNVNAARTATYPTVKFGTDLNFIQENVKLDIVKQPNHFNLNEDDKPYYQAEIMVKDHVELEYIKNLND</sequence>
<accession>A0A150IH36</accession>
<dbReference type="AlphaFoldDB" id="A0A150IH36"/>
<evidence type="ECO:0000256" key="1">
    <source>
        <dbReference type="ARBA" id="ARBA00022649"/>
    </source>
</evidence>
<dbReference type="Pfam" id="PF14487">
    <property type="entry name" value="DarT"/>
    <property type="match status" value="1"/>
</dbReference>
<gene>
    <name evidence="8" type="ORF">APG10_01832</name>
</gene>
<dbReference type="EMBL" id="LNGE01000084">
    <property type="protein sequence ID" value="KYC44291.1"/>
    <property type="molecule type" value="Genomic_DNA"/>
</dbReference>
<evidence type="ECO:0000256" key="2">
    <source>
        <dbReference type="ARBA" id="ARBA00022676"/>
    </source>
</evidence>
<keyword evidence="3" id="KW-0808">Transferase</keyword>
<organism evidence="8 9">
    <name type="scientific">Candidatus Methanofastidiosum methylothiophilum</name>
    <dbReference type="NCBI Taxonomy" id="1705564"/>
    <lineage>
        <taxon>Archaea</taxon>
        <taxon>Methanobacteriati</taxon>
        <taxon>Methanobacteriota</taxon>
        <taxon>Stenosarchaea group</taxon>
        <taxon>Candidatus Methanofastidiosia</taxon>
        <taxon>Candidatus Methanofastidiosales</taxon>
        <taxon>Candidatus Methanofastidiosaceae</taxon>
        <taxon>Candidatus Methanofastidiosum</taxon>
    </lineage>
</organism>
<feature type="coiled-coil region" evidence="6">
    <location>
        <begin position="178"/>
        <end position="241"/>
    </location>
</feature>
<dbReference type="GO" id="GO:0003677">
    <property type="term" value="F:DNA binding"/>
    <property type="evidence" value="ECO:0007669"/>
    <property type="project" value="UniProtKB-KW"/>
</dbReference>
<keyword evidence="5" id="KW-0238">DNA-binding</keyword>
<reference evidence="8 9" key="1">
    <citation type="journal article" date="2016" name="ISME J.">
        <title>Chasing the elusive Euryarchaeota class WSA2: genomes reveal a uniquely fastidious methyl-reducing methanogen.</title>
        <authorList>
            <person name="Nobu M.K."/>
            <person name="Narihiro T."/>
            <person name="Kuroda K."/>
            <person name="Mei R."/>
            <person name="Liu W.T."/>
        </authorList>
    </citation>
    <scope>NUCLEOTIDE SEQUENCE [LARGE SCALE GENOMIC DNA]</scope>
    <source>
        <strain evidence="8">B03fssc0709_Meth_Bin005</strain>
    </source>
</reference>
<evidence type="ECO:0000256" key="6">
    <source>
        <dbReference type="SAM" id="Coils"/>
    </source>
</evidence>